<accession>A0A8S1LAX8</accession>
<gene>
    <name evidence="2" type="ORF">PSON_ATCC_30995.1.T0180038</name>
</gene>
<sequence>MYYLYLIFLWFLIFETNANFCQCSQMRYRSKLRGNYKDVLKYDSGSLLVSRKTNLFRSTQSNGLLSRETIYQVDGGTGYTYCALGGSIIVELHQVYELNTFIFWLWDRSPRTYGFIVYACYENIETVILDSVGQLVGVVRINFPNQMVKYFKIFNRNGNTSNTQLHIIKAMAFFQL</sequence>
<keyword evidence="3" id="KW-1185">Reference proteome</keyword>
<evidence type="ECO:0000313" key="3">
    <source>
        <dbReference type="Proteomes" id="UP000692954"/>
    </source>
</evidence>
<evidence type="ECO:0000313" key="2">
    <source>
        <dbReference type="EMBL" id="CAD8063531.1"/>
    </source>
</evidence>
<comment type="caution">
    <text evidence="2">The sequence shown here is derived from an EMBL/GenBank/DDBJ whole genome shotgun (WGS) entry which is preliminary data.</text>
</comment>
<feature type="signal peptide" evidence="1">
    <location>
        <begin position="1"/>
        <end position="18"/>
    </location>
</feature>
<name>A0A8S1LAX8_9CILI</name>
<dbReference type="AlphaFoldDB" id="A0A8S1LAX8"/>
<feature type="chain" id="PRO_5035719182" evidence="1">
    <location>
        <begin position="19"/>
        <end position="176"/>
    </location>
</feature>
<dbReference type="EMBL" id="CAJJDN010000018">
    <property type="protein sequence ID" value="CAD8063531.1"/>
    <property type="molecule type" value="Genomic_DNA"/>
</dbReference>
<protein>
    <submittedName>
        <fullName evidence="2">Uncharacterized protein</fullName>
    </submittedName>
</protein>
<evidence type="ECO:0000256" key="1">
    <source>
        <dbReference type="SAM" id="SignalP"/>
    </source>
</evidence>
<dbReference type="Proteomes" id="UP000692954">
    <property type="component" value="Unassembled WGS sequence"/>
</dbReference>
<dbReference type="OrthoDB" id="297678at2759"/>
<keyword evidence="1" id="KW-0732">Signal</keyword>
<reference evidence="2" key="1">
    <citation type="submission" date="2021-01" db="EMBL/GenBank/DDBJ databases">
        <authorList>
            <consortium name="Genoscope - CEA"/>
            <person name="William W."/>
        </authorList>
    </citation>
    <scope>NUCLEOTIDE SEQUENCE</scope>
</reference>
<proteinExistence type="predicted"/>
<organism evidence="2 3">
    <name type="scientific">Paramecium sonneborni</name>
    <dbReference type="NCBI Taxonomy" id="65129"/>
    <lineage>
        <taxon>Eukaryota</taxon>
        <taxon>Sar</taxon>
        <taxon>Alveolata</taxon>
        <taxon>Ciliophora</taxon>
        <taxon>Intramacronucleata</taxon>
        <taxon>Oligohymenophorea</taxon>
        <taxon>Peniculida</taxon>
        <taxon>Parameciidae</taxon>
        <taxon>Paramecium</taxon>
    </lineage>
</organism>